<evidence type="ECO:0000313" key="2">
    <source>
        <dbReference type="EMBL" id="QPJ60564.1"/>
    </source>
</evidence>
<gene>
    <name evidence="2" type="ORF">G3M70_01140</name>
</gene>
<dbReference type="AlphaFoldDB" id="A0A7T0BT69"/>
<dbReference type="Proteomes" id="UP000594688">
    <property type="component" value="Chromosome"/>
</dbReference>
<evidence type="ECO:0000256" key="1">
    <source>
        <dbReference type="SAM" id="Phobius"/>
    </source>
</evidence>
<sequence>MIHVNRNNKNFVSDAFGTLFTASLLMGLSLLALGVLIFVFPQLIGFLVAAFILFAGGAVLYGAWKVWQVKREVKAVQDEWMTQPEFEEIKRRPYTFRRVTWIVR</sequence>
<dbReference type="EMBL" id="CP048685">
    <property type="protein sequence ID" value="QPJ60564.1"/>
    <property type="molecule type" value="Genomic_DNA"/>
</dbReference>
<feature type="transmembrane region" description="Helical" evidence="1">
    <location>
        <begin position="12"/>
        <end position="37"/>
    </location>
</feature>
<name>A0A7T0BT69_9BACT</name>
<reference evidence="2 3" key="1">
    <citation type="submission" date="2020-02" db="EMBL/GenBank/DDBJ databases">
        <title>Genomic and physiological characterization of two novel Nitrospinaceae genera.</title>
        <authorList>
            <person name="Mueller A.J."/>
            <person name="Jung M.-Y."/>
            <person name="Strachan C.R."/>
            <person name="Herbold C.W."/>
            <person name="Kirkegaard R.H."/>
            <person name="Daims H."/>
        </authorList>
    </citation>
    <scope>NUCLEOTIDE SEQUENCE [LARGE SCALE GENOMIC DNA]</scope>
    <source>
        <strain evidence="2">EB</strain>
    </source>
</reference>
<accession>A0A7T0BT69</accession>
<keyword evidence="1" id="KW-0472">Membrane</keyword>
<proteinExistence type="predicted"/>
<keyword evidence="1" id="KW-1133">Transmembrane helix</keyword>
<protein>
    <submittedName>
        <fullName evidence="2">Uncharacterized protein</fullName>
    </submittedName>
</protein>
<evidence type="ECO:0000313" key="3">
    <source>
        <dbReference type="Proteomes" id="UP000594688"/>
    </source>
</evidence>
<organism evidence="2 3">
    <name type="scientific">Candidatus Nitronauta litoralis</name>
    <dbReference type="NCBI Taxonomy" id="2705533"/>
    <lineage>
        <taxon>Bacteria</taxon>
        <taxon>Pseudomonadati</taxon>
        <taxon>Nitrospinota/Tectimicrobiota group</taxon>
        <taxon>Nitrospinota</taxon>
        <taxon>Nitrospinia</taxon>
        <taxon>Nitrospinales</taxon>
        <taxon>Nitrospinaceae</taxon>
        <taxon>Candidatus Nitronauta</taxon>
    </lineage>
</organism>
<dbReference type="KEGG" id="nli:G3M70_01140"/>
<keyword evidence="1" id="KW-0812">Transmembrane</keyword>
<feature type="transmembrane region" description="Helical" evidence="1">
    <location>
        <begin position="43"/>
        <end position="64"/>
    </location>
</feature>